<proteinExistence type="predicted"/>
<dbReference type="AlphaFoldDB" id="A0A367L7N0"/>
<evidence type="ECO:0000313" key="2">
    <source>
        <dbReference type="Proteomes" id="UP000253664"/>
    </source>
</evidence>
<accession>A0A367L7N0</accession>
<protein>
    <submittedName>
        <fullName evidence="1">Uncharacterized protein</fullName>
    </submittedName>
</protein>
<dbReference type="EMBL" id="LKCN02000013">
    <property type="protein sequence ID" value="RCI10242.1"/>
    <property type="molecule type" value="Genomic_DNA"/>
</dbReference>
<name>A0A367L7N0_9HYPO</name>
<organism evidence="1 2">
    <name type="scientific">Ophiocordyceps polyrhachis-furcata BCC 54312</name>
    <dbReference type="NCBI Taxonomy" id="1330021"/>
    <lineage>
        <taxon>Eukaryota</taxon>
        <taxon>Fungi</taxon>
        <taxon>Dikarya</taxon>
        <taxon>Ascomycota</taxon>
        <taxon>Pezizomycotina</taxon>
        <taxon>Sordariomycetes</taxon>
        <taxon>Hypocreomycetidae</taxon>
        <taxon>Hypocreales</taxon>
        <taxon>Ophiocordycipitaceae</taxon>
        <taxon>Ophiocordyceps</taxon>
    </lineage>
</organism>
<reference evidence="1 2" key="1">
    <citation type="journal article" date="2015" name="BMC Genomics">
        <title>Insights from the genome of Ophiocordyceps polyrhachis-furcata to pathogenicity and host specificity in insect fungi.</title>
        <authorList>
            <person name="Wichadakul D."/>
            <person name="Kobmoo N."/>
            <person name="Ingsriswang S."/>
            <person name="Tangphatsornruang S."/>
            <person name="Chantasingh D."/>
            <person name="Luangsa-ard J.J."/>
            <person name="Eurwilaichitr L."/>
        </authorList>
    </citation>
    <scope>NUCLEOTIDE SEQUENCE [LARGE SCALE GENOMIC DNA]</scope>
    <source>
        <strain evidence="1 2">BCC 54312</strain>
    </source>
</reference>
<gene>
    <name evidence="1" type="ORF">L249_8700</name>
</gene>
<dbReference type="Proteomes" id="UP000253664">
    <property type="component" value="Unassembled WGS sequence"/>
</dbReference>
<sequence>MAKAQVLTEGLEMHRDSAVPVQGQAVGIHIEGHDRLFAYSYGVAAVFPVVAGIGDGNICDLPRWPHFFLVTVEVGAVGSSVVGGWMIGGGTAGRGVAEDTLTAKVVMRTTASFIVECISGHLYSIKYTMVWFRLQWNADEYEHHQNIINAN</sequence>
<evidence type="ECO:0000313" key="1">
    <source>
        <dbReference type="EMBL" id="RCI10242.1"/>
    </source>
</evidence>
<keyword evidence="2" id="KW-1185">Reference proteome</keyword>
<comment type="caution">
    <text evidence="1">The sequence shown here is derived from an EMBL/GenBank/DDBJ whole genome shotgun (WGS) entry which is preliminary data.</text>
</comment>